<evidence type="ECO:0000313" key="3">
    <source>
        <dbReference type="Proteomes" id="UP000217790"/>
    </source>
</evidence>
<protein>
    <submittedName>
        <fullName evidence="2">Uncharacterized protein</fullName>
    </submittedName>
</protein>
<reference evidence="3" key="1">
    <citation type="journal article" date="2017" name="Nat. Ecol. Evol.">
        <title>Genome expansion and lineage-specific genetic innovations in the forest pathogenic fungi Armillaria.</title>
        <authorList>
            <person name="Sipos G."/>
            <person name="Prasanna A.N."/>
            <person name="Walter M.C."/>
            <person name="O'Connor E."/>
            <person name="Balint B."/>
            <person name="Krizsan K."/>
            <person name="Kiss B."/>
            <person name="Hess J."/>
            <person name="Varga T."/>
            <person name="Slot J."/>
            <person name="Riley R."/>
            <person name="Boka B."/>
            <person name="Rigling D."/>
            <person name="Barry K."/>
            <person name="Lee J."/>
            <person name="Mihaltcheva S."/>
            <person name="LaButti K."/>
            <person name="Lipzen A."/>
            <person name="Waldron R."/>
            <person name="Moloney N.M."/>
            <person name="Sperisen C."/>
            <person name="Kredics L."/>
            <person name="Vagvoelgyi C."/>
            <person name="Patrignani A."/>
            <person name="Fitzpatrick D."/>
            <person name="Nagy I."/>
            <person name="Doyle S."/>
            <person name="Anderson J.B."/>
            <person name="Grigoriev I.V."/>
            <person name="Gueldener U."/>
            <person name="Muensterkoetter M."/>
            <person name="Nagy L.G."/>
        </authorList>
    </citation>
    <scope>NUCLEOTIDE SEQUENCE [LARGE SCALE GENOMIC DNA]</scope>
    <source>
        <strain evidence="3">Ar21-2</strain>
    </source>
</reference>
<feature type="region of interest" description="Disordered" evidence="1">
    <location>
        <begin position="117"/>
        <end position="138"/>
    </location>
</feature>
<proteinExistence type="predicted"/>
<dbReference type="EMBL" id="KZ293649">
    <property type="protein sequence ID" value="PBK97302.1"/>
    <property type="molecule type" value="Genomic_DNA"/>
</dbReference>
<evidence type="ECO:0000313" key="2">
    <source>
        <dbReference type="EMBL" id="PBK97302.1"/>
    </source>
</evidence>
<dbReference type="Proteomes" id="UP000217790">
    <property type="component" value="Unassembled WGS sequence"/>
</dbReference>
<organism evidence="2 3">
    <name type="scientific">Armillaria gallica</name>
    <name type="common">Bulbous honey fungus</name>
    <name type="synonym">Armillaria bulbosa</name>
    <dbReference type="NCBI Taxonomy" id="47427"/>
    <lineage>
        <taxon>Eukaryota</taxon>
        <taxon>Fungi</taxon>
        <taxon>Dikarya</taxon>
        <taxon>Basidiomycota</taxon>
        <taxon>Agaricomycotina</taxon>
        <taxon>Agaricomycetes</taxon>
        <taxon>Agaricomycetidae</taxon>
        <taxon>Agaricales</taxon>
        <taxon>Marasmiineae</taxon>
        <taxon>Physalacriaceae</taxon>
        <taxon>Armillaria</taxon>
    </lineage>
</organism>
<feature type="compositionally biased region" description="Basic residues" evidence="1">
    <location>
        <begin position="120"/>
        <end position="138"/>
    </location>
</feature>
<sequence>MACSIKPVEGLYTRYASHLRKSFPGLCSRRQVYLSGEVGTNSCDSGYDARLCYSSWVEVRTVPEGRTYLPSSHWGPHGLAGYLPISRTSKRSPTWCHNPGKGESKRRIGLGGCVKPGAHDRHRIPRHPNFKRPQPRRSRTVLRADHHHYTATYRYRVGSGLMQDLRWILSAE</sequence>
<dbReference type="InParanoid" id="A0A2H3E0T6"/>
<keyword evidence="3" id="KW-1185">Reference proteome</keyword>
<accession>A0A2H3E0T6</accession>
<gene>
    <name evidence="2" type="ORF">ARMGADRAFT_632923</name>
</gene>
<evidence type="ECO:0000256" key="1">
    <source>
        <dbReference type="SAM" id="MobiDB-lite"/>
    </source>
</evidence>
<dbReference type="AlphaFoldDB" id="A0A2H3E0T6"/>
<name>A0A2H3E0T6_ARMGA</name>